<dbReference type="InterPro" id="IPR003781">
    <property type="entry name" value="CoA-bd"/>
</dbReference>
<dbReference type="Proteomes" id="UP001271769">
    <property type="component" value="Unassembled WGS sequence"/>
</dbReference>
<sequence>MQHTDDTTLRRILEQTQIIALVGASPKPERPSHGVMRFLQRQGYRVIPVNPGLDGQILNGERVYARLADIPEAKTGHIDMVDIFRNADAALEPTREAITIGAKTVWMQLGVINEAAAGEARQAGLDVVMDHCPAIEIPRLGIAAKK</sequence>
<dbReference type="SUPFAM" id="SSF51735">
    <property type="entry name" value="NAD(P)-binding Rossmann-fold domains"/>
    <property type="match status" value="1"/>
</dbReference>
<feature type="domain" description="CoA-binding" evidence="1">
    <location>
        <begin position="12"/>
        <end position="111"/>
    </location>
</feature>
<comment type="caution">
    <text evidence="2">The sequence shown here is derived from an EMBL/GenBank/DDBJ whole genome shotgun (WGS) entry which is preliminary data.</text>
</comment>
<organism evidence="2 3">
    <name type="scientific">Dongia rigui</name>
    <dbReference type="NCBI Taxonomy" id="940149"/>
    <lineage>
        <taxon>Bacteria</taxon>
        <taxon>Pseudomonadati</taxon>
        <taxon>Pseudomonadota</taxon>
        <taxon>Alphaproteobacteria</taxon>
        <taxon>Rhodospirillales</taxon>
        <taxon>Dongiaceae</taxon>
        <taxon>Dongia</taxon>
    </lineage>
</organism>
<dbReference type="PANTHER" id="PTHR33303:SF2">
    <property type="entry name" value="COA-BINDING DOMAIN-CONTAINING PROTEIN"/>
    <property type="match status" value="1"/>
</dbReference>
<proteinExistence type="predicted"/>
<evidence type="ECO:0000259" key="1">
    <source>
        <dbReference type="SMART" id="SM00881"/>
    </source>
</evidence>
<dbReference type="RefSeq" id="WP_320498444.1">
    <property type="nucleotide sequence ID" value="NZ_JAXCLX010000001.1"/>
</dbReference>
<protein>
    <submittedName>
        <fullName evidence="2">CoA-binding protein</fullName>
    </submittedName>
</protein>
<dbReference type="EMBL" id="JAXCLX010000001">
    <property type="protein sequence ID" value="MDY0870288.1"/>
    <property type="molecule type" value="Genomic_DNA"/>
</dbReference>
<keyword evidence="3" id="KW-1185">Reference proteome</keyword>
<name>A0ABU5DU93_9PROT</name>
<evidence type="ECO:0000313" key="3">
    <source>
        <dbReference type="Proteomes" id="UP001271769"/>
    </source>
</evidence>
<accession>A0ABU5DU93</accession>
<dbReference type="SMART" id="SM00881">
    <property type="entry name" value="CoA_binding"/>
    <property type="match status" value="1"/>
</dbReference>
<evidence type="ECO:0000313" key="2">
    <source>
        <dbReference type="EMBL" id="MDY0870288.1"/>
    </source>
</evidence>
<dbReference type="Pfam" id="PF13380">
    <property type="entry name" value="CoA_binding_2"/>
    <property type="match status" value="1"/>
</dbReference>
<dbReference type="Gene3D" id="3.40.50.720">
    <property type="entry name" value="NAD(P)-binding Rossmann-like Domain"/>
    <property type="match status" value="1"/>
</dbReference>
<dbReference type="InterPro" id="IPR036291">
    <property type="entry name" value="NAD(P)-bd_dom_sf"/>
</dbReference>
<gene>
    <name evidence="2" type="ORF">SMD31_00040</name>
</gene>
<dbReference type="PANTHER" id="PTHR33303">
    <property type="entry name" value="CYTOPLASMIC PROTEIN-RELATED"/>
    <property type="match status" value="1"/>
</dbReference>
<reference evidence="2 3" key="1">
    <citation type="journal article" date="2013" name="Antonie Van Leeuwenhoek">
        <title>Dongia rigui sp. nov., isolated from freshwater of a large wetland in Korea.</title>
        <authorList>
            <person name="Baik K.S."/>
            <person name="Hwang Y.M."/>
            <person name="Choi J.S."/>
            <person name="Kwon J."/>
            <person name="Seong C.N."/>
        </authorList>
    </citation>
    <scope>NUCLEOTIDE SEQUENCE [LARGE SCALE GENOMIC DNA]</scope>
    <source>
        <strain evidence="2 3">04SU4-P</strain>
    </source>
</reference>